<evidence type="ECO:0000313" key="1">
    <source>
        <dbReference type="EMBL" id="RMZ93489.1"/>
    </source>
</evidence>
<dbReference type="EMBL" id="REGN01013771">
    <property type="protein sequence ID" value="RMZ93489.1"/>
    <property type="molecule type" value="Genomic_DNA"/>
</dbReference>
<comment type="caution">
    <text evidence="1">The sequence shown here is derived from an EMBL/GenBank/DDBJ whole genome shotgun (WGS) entry which is preliminary data.</text>
</comment>
<dbReference type="AlphaFoldDB" id="A0A3M7P3H5"/>
<sequence length="61" mass="7054">MIKSQQLYMCIANYFCGRNHDYGGEMISFVKQGLETSISIKKHQLNNKICGNELENEIEIQ</sequence>
<evidence type="ECO:0000313" key="2">
    <source>
        <dbReference type="Proteomes" id="UP000276133"/>
    </source>
</evidence>
<organism evidence="1 2">
    <name type="scientific">Brachionus plicatilis</name>
    <name type="common">Marine rotifer</name>
    <name type="synonym">Brachionus muelleri</name>
    <dbReference type="NCBI Taxonomy" id="10195"/>
    <lineage>
        <taxon>Eukaryota</taxon>
        <taxon>Metazoa</taxon>
        <taxon>Spiralia</taxon>
        <taxon>Gnathifera</taxon>
        <taxon>Rotifera</taxon>
        <taxon>Eurotatoria</taxon>
        <taxon>Monogononta</taxon>
        <taxon>Pseudotrocha</taxon>
        <taxon>Ploima</taxon>
        <taxon>Brachionidae</taxon>
        <taxon>Brachionus</taxon>
    </lineage>
</organism>
<reference evidence="1 2" key="1">
    <citation type="journal article" date="2018" name="Sci. Rep.">
        <title>Genomic signatures of local adaptation to the degree of environmental predictability in rotifers.</title>
        <authorList>
            <person name="Franch-Gras L."/>
            <person name="Hahn C."/>
            <person name="Garcia-Roger E.M."/>
            <person name="Carmona M.J."/>
            <person name="Serra M."/>
            <person name="Gomez A."/>
        </authorList>
    </citation>
    <scope>NUCLEOTIDE SEQUENCE [LARGE SCALE GENOMIC DNA]</scope>
    <source>
        <strain evidence="1">HYR1</strain>
    </source>
</reference>
<proteinExistence type="predicted"/>
<accession>A0A3M7P3H5</accession>
<dbReference type="Proteomes" id="UP000276133">
    <property type="component" value="Unassembled WGS sequence"/>
</dbReference>
<gene>
    <name evidence="1" type="ORF">BpHYR1_053383</name>
</gene>
<name>A0A3M7P3H5_BRAPC</name>
<keyword evidence="2" id="KW-1185">Reference proteome</keyword>
<protein>
    <submittedName>
        <fullName evidence="1">Uncharacterized protein</fullName>
    </submittedName>
</protein>